<dbReference type="EMBL" id="JAMOIM010000024">
    <property type="protein sequence ID" value="MCW6511292.1"/>
    <property type="molecule type" value="Genomic_DNA"/>
</dbReference>
<reference evidence="1" key="1">
    <citation type="submission" date="2022-05" db="EMBL/GenBank/DDBJ databases">
        <authorList>
            <person name="Pankratov T."/>
        </authorList>
    </citation>
    <scope>NUCLEOTIDE SEQUENCE</scope>
    <source>
        <strain evidence="1">BP6-180914</strain>
    </source>
</reference>
<organism evidence="1 2">
    <name type="scientific">Lichenifustis flavocetrariae</name>
    <dbReference type="NCBI Taxonomy" id="2949735"/>
    <lineage>
        <taxon>Bacteria</taxon>
        <taxon>Pseudomonadati</taxon>
        <taxon>Pseudomonadota</taxon>
        <taxon>Alphaproteobacteria</taxon>
        <taxon>Hyphomicrobiales</taxon>
        <taxon>Lichenihabitantaceae</taxon>
        <taxon>Lichenifustis</taxon>
    </lineage>
</organism>
<sequence>MSEFMHPLAREAHVWPSAGLSGTVRNILVVITTLDLRKSSKRYKADKVELLSDAAQTWIEETKSADEVLLINRPRDWTQPKP</sequence>
<proteinExistence type="predicted"/>
<gene>
    <name evidence="1" type="ORF">M8523_25215</name>
</gene>
<keyword evidence="2" id="KW-1185">Reference proteome</keyword>
<accession>A0AA41Z8H4</accession>
<comment type="caution">
    <text evidence="1">The sequence shown here is derived from an EMBL/GenBank/DDBJ whole genome shotgun (WGS) entry which is preliminary data.</text>
</comment>
<dbReference type="AlphaFoldDB" id="A0AA41Z8H4"/>
<evidence type="ECO:0000313" key="2">
    <source>
        <dbReference type="Proteomes" id="UP001165667"/>
    </source>
</evidence>
<protein>
    <submittedName>
        <fullName evidence="1">Uncharacterized protein</fullName>
    </submittedName>
</protein>
<dbReference type="RefSeq" id="WP_282587671.1">
    <property type="nucleotide sequence ID" value="NZ_JAMOIM010000024.1"/>
</dbReference>
<evidence type="ECO:0000313" key="1">
    <source>
        <dbReference type="EMBL" id="MCW6511292.1"/>
    </source>
</evidence>
<name>A0AA41Z8H4_9HYPH</name>
<dbReference type="Proteomes" id="UP001165667">
    <property type="component" value="Unassembled WGS sequence"/>
</dbReference>